<evidence type="ECO:0000313" key="2">
    <source>
        <dbReference type="Proteomes" id="UP000431269"/>
    </source>
</evidence>
<dbReference type="EMBL" id="CP047045">
    <property type="protein sequence ID" value="QGZ94005.1"/>
    <property type="molecule type" value="Genomic_DNA"/>
</dbReference>
<dbReference type="AlphaFoldDB" id="A0A6I6MGW6"/>
<reference evidence="2" key="1">
    <citation type="submission" date="2019-12" db="EMBL/GenBank/DDBJ databases">
        <title>Complete genome of Terracaulis silvestris 0127_4.</title>
        <authorList>
            <person name="Vieira S."/>
            <person name="Riedel T."/>
            <person name="Sproer C."/>
            <person name="Pascual J."/>
            <person name="Boedeker C."/>
            <person name="Overmann J."/>
        </authorList>
    </citation>
    <scope>NUCLEOTIDE SEQUENCE [LARGE SCALE GENOMIC DNA]</scope>
    <source>
        <strain evidence="2">0127_4</strain>
    </source>
</reference>
<accession>A0A6I6MGW6</accession>
<dbReference type="Proteomes" id="UP000431269">
    <property type="component" value="Chromosome"/>
</dbReference>
<organism evidence="1 2">
    <name type="scientific">Terricaulis silvestris</name>
    <dbReference type="NCBI Taxonomy" id="2686094"/>
    <lineage>
        <taxon>Bacteria</taxon>
        <taxon>Pseudomonadati</taxon>
        <taxon>Pseudomonadota</taxon>
        <taxon>Alphaproteobacteria</taxon>
        <taxon>Caulobacterales</taxon>
        <taxon>Caulobacteraceae</taxon>
        <taxon>Terricaulis</taxon>
    </lineage>
</organism>
<proteinExistence type="predicted"/>
<name>A0A6I6MGW6_9CAUL</name>
<dbReference type="RefSeq" id="WP_158764978.1">
    <property type="nucleotide sequence ID" value="NZ_CP047045.1"/>
</dbReference>
<gene>
    <name evidence="1" type="ORF">DSM104635_00821</name>
</gene>
<evidence type="ECO:0000313" key="1">
    <source>
        <dbReference type="EMBL" id="QGZ94005.1"/>
    </source>
</evidence>
<dbReference type="KEGG" id="tsv:DSM104635_00821"/>
<sequence length="91" mass="10192">MDEQTNIMVGVMNATVMLHAMLITELDRTGAISKADFGKLLLDSAKSAEDNAPEHLRARKRWDLDIVRRVVKHLDLPQPGWTPLVIDGDKT</sequence>
<keyword evidence="2" id="KW-1185">Reference proteome</keyword>
<protein>
    <submittedName>
        <fullName evidence="1">Uncharacterized protein</fullName>
    </submittedName>
</protein>